<organism evidence="1">
    <name type="scientific">marine sediment metagenome</name>
    <dbReference type="NCBI Taxonomy" id="412755"/>
    <lineage>
        <taxon>unclassified sequences</taxon>
        <taxon>metagenomes</taxon>
        <taxon>ecological metagenomes</taxon>
    </lineage>
</organism>
<dbReference type="InterPro" id="IPR027434">
    <property type="entry name" value="Homing_endonucl"/>
</dbReference>
<dbReference type="Gene3D" id="3.10.28.10">
    <property type="entry name" value="Homing endonucleases"/>
    <property type="match status" value="1"/>
</dbReference>
<proteinExistence type="predicted"/>
<sequence length="82" mass="9730">MSNYDNVSDVARLAAFIDGEGYIGIIRRKIAPSHSYRYIPKIQITNSNYRLIDWLTFMFDFFTAEYTEPRPNRKTQYNLDLI</sequence>
<reference evidence="1" key="1">
    <citation type="journal article" date="2015" name="Nature">
        <title>Complex archaea that bridge the gap between prokaryotes and eukaryotes.</title>
        <authorList>
            <person name="Spang A."/>
            <person name="Saw J.H."/>
            <person name="Jorgensen S.L."/>
            <person name="Zaremba-Niedzwiedzka K."/>
            <person name="Martijn J."/>
            <person name="Lind A.E."/>
            <person name="van Eijk R."/>
            <person name="Schleper C."/>
            <person name="Guy L."/>
            <person name="Ettema T.J."/>
        </authorList>
    </citation>
    <scope>NUCLEOTIDE SEQUENCE</scope>
</reference>
<dbReference type="EMBL" id="LAZR01057219">
    <property type="protein sequence ID" value="KKK72518.1"/>
    <property type="molecule type" value="Genomic_DNA"/>
</dbReference>
<protein>
    <recommendedName>
        <fullName evidence="2">Homing endonuclease LAGLIDADG domain-containing protein</fullName>
    </recommendedName>
</protein>
<evidence type="ECO:0000313" key="1">
    <source>
        <dbReference type="EMBL" id="KKK72518.1"/>
    </source>
</evidence>
<comment type="caution">
    <text evidence="1">The sequence shown here is derived from an EMBL/GenBank/DDBJ whole genome shotgun (WGS) entry which is preliminary data.</text>
</comment>
<dbReference type="SUPFAM" id="SSF55608">
    <property type="entry name" value="Homing endonucleases"/>
    <property type="match status" value="1"/>
</dbReference>
<dbReference type="AlphaFoldDB" id="A0A0F8XUB3"/>
<gene>
    <name evidence="1" type="ORF">LCGC14_2903090</name>
</gene>
<accession>A0A0F8XUB3</accession>
<evidence type="ECO:0008006" key="2">
    <source>
        <dbReference type="Google" id="ProtNLM"/>
    </source>
</evidence>
<name>A0A0F8XUB3_9ZZZZ</name>